<organism evidence="1 2">
    <name type="scientific">Coprococcus catus</name>
    <dbReference type="NCBI Taxonomy" id="116085"/>
    <lineage>
        <taxon>Bacteria</taxon>
        <taxon>Bacillati</taxon>
        <taxon>Bacillota</taxon>
        <taxon>Clostridia</taxon>
        <taxon>Lachnospirales</taxon>
        <taxon>Lachnospiraceae</taxon>
        <taxon>Coprococcus</taxon>
    </lineage>
</organism>
<name>A0A3E2TNN4_9FIRM</name>
<dbReference type="Proteomes" id="UP000260773">
    <property type="component" value="Unassembled WGS sequence"/>
</dbReference>
<accession>A0A3E2TNN4</accession>
<evidence type="ECO:0000313" key="2">
    <source>
        <dbReference type="Proteomes" id="UP000260773"/>
    </source>
</evidence>
<protein>
    <submittedName>
        <fullName evidence="1">Uncharacterized protein</fullName>
    </submittedName>
</protein>
<proteinExistence type="predicted"/>
<dbReference type="AlphaFoldDB" id="A0A3E2TNN4"/>
<evidence type="ECO:0000313" key="1">
    <source>
        <dbReference type="EMBL" id="RGB79924.1"/>
    </source>
</evidence>
<sequence>MGICKADDGCDYVENDSAFRKFMSQIFNDTFMKKYTRFDDWSGFQYSSAVFVNWKAECLVIPRYTFGNFVRESTDFDSWEQMLHKGVEELHYIQESSI</sequence>
<dbReference type="EMBL" id="QVEP01000016">
    <property type="protein sequence ID" value="RGB79924.1"/>
    <property type="molecule type" value="Genomic_DNA"/>
</dbReference>
<comment type="caution">
    <text evidence="1">The sequence shown here is derived from an EMBL/GenBank/DDBJ whole genome shotgun (WGS) entry which is preliminary data.</text>
</comment>
<reference evidence="1 2" key="1">
    <citation type="submission" date="2018-08" db="EMBL/GenBank/DDBJ databases">
        <title>A genome reference for cultivated species of the human gut microbiota.</title>
        <authorList>
            <person name="Zou Y."/>
            <person name="Xue W."/>
            <person name="Luo G."/>
        </authorList>
    </citation>
    <scope>NUCLEOTIDE SEQUENCE [LARGE SCALE GENOMIC DNA]</scope>
    <source>
        <strain evidence="1 2">AF45-17</strain>
    </source>
</reference>
<gene>
    <name evidence="1" type="ORF">DW070_08315</name>
</gene>